<dbReference type="Proteomes" id="UP000806528">
    <property type="component" value="Unassembled WGS sequence"/>
</dbReference>
<protein>
    <submittedName>
        <fullName evidence="4">DUF4129 domain-containing protein</fullName>
    </submittedName>
</protein>
<keyword evidence="2" id="KW-1133">Transmembrane helix</keyword>
<accession>A0ABR9P7M8</accession>
<gene>
    <name evidence="4" type="ORF">IDM40_14160</name>
</gene>
<feature type="compositionally biased region" description="Basic and acidic residues" evidence="1">
    <location>
        <begin position="99"/>
        <end position="117"/>
    </location>
</feature>
<organism evidence="4 5">
    <name type="scientific">Nocardiopsis coralli</name>
    <dbReference type="NCBI Taxonomy" id="2772213"/>
    <lineage>
        <taxon>Bacteria</taxon>
        <taxon>Bacillati</taxon>
        <taxon>Actinomycetota</taxon>
        <taxon>Actinomycetes</taxon>
        <taxon>Streptosporangiales</taxon>
        <taxon>Nocardiopsidaceae</taxon>
        <taxon>Nocardiopsis</taxon>
    </lineage>
</organism>
<comment type="caution">
    <text evidence="4">The sequence shown here is derived from an EMBL/GenBank/DDBJ whole genome shotgun (WGS) entry which is preliminary data.</text>
</comment>
<feature type="region of interest" description="Disordered" evidence="1">
    <location>
        <begin position="93"/>
        <end position="117"/>
    </location>
</feature>
<sequence length="213" mass="23240">MTAPNAPSPDVTGEEGRRRAFEELGDPVYGDREPSLVDRFVEWLSGLIDDLLQLGDGLPGGWWVLGPLLLVVVLAVLGLVLVVFLRPGRNRRSAAPVHTESKRTAAEHRSASERHEGSGHYYDAVVERMRAVDVDLEERALITPSAGRTATELAAEASRNLPDQAGRLSEAAGLFNGIVYGRTEATVGSARTMRELDDHLRAARPTPAEEERR</sequence>
<reference evidence="4 5" key="1">
    <citation type="submission" date="2020-09" db="EMBL/GenBank/DDBJ databases">
        <title>Diversity and distribution of actinomycetes associated with coral in the coast of Hainan.</title>
        <authorList>
            <person name="Li F."/>
        </authorList>
    </citation>
    <scope>NUCLEOTIDE SEQUENCE [LARGE SCALE GENOMIC DNA]</scope>
    <source>
        <strain evidence="4 5">HNM0947</strain>
    </source>
</reference>
<dbReference type="EMBL" id="JADBGI010000011">
    <property type="protein sequence ID" value="MBE2999841.1"/>
    <property type="molecule type" value="Genomic_DNA"/>
</dbReference>
<evidence type="ECO:0000313" key="4">
    <source>
        <dbReference type="EMBL" id="MBE2999841.1"/>
    </source>
</evidence>
<proteinExistence type="predicted"/>
<keyword evidence="5" id="KW-1185">Reference proteome</keyword>
<feature type="transmembrane region" description="Helical" evidence="2">
    <location>
        <begin position="62"/>
        <end position="85"/>
    </location>
</feature>
<evidence type="ECO:0000259" key="3">
    <source>
        <dbReference type="Pfam" id="PF13559"/>
    </source>
</evidence>
<dbReference type="RefSeq" id="WP_193122461.1">
    <property type="nucleotide sequence ID" value="NZ_JADBGI010000011.1"/>
</dbReference>
<evidence type="ECO:0000313" key="5">
    <source>
        <dbReference type="Proteomes" id="UP000806528"/>
    </source>
</evidence>
<evidence type="ECO:0000256" key="2">
    <source>
        <dbReference type="SAM" id="Phobius"/>
    </source>
</evidence>
<name>A0ABR9P7M8_9ACTN</name>
<feature type="domain" description="Protein-glutamine gamma-glutamyltransferase-like C-terminal" evidence="3">
    <location>
        <begin position="129"/>
        <end position="197"/>
    </location>
</feature>
<keyword evidence="2" id="KW-0812">Transmembrane</keyword>
<evidence type="ECO:0000256" key="1">
    <source>
        <dbReference type="SAM" id="MobiDB-lite"/>
    </source>
</evidence>
<dbReference type="Pfam" id="PF13559">
    <property type="entry name" value="DUF4129"/>
    <property type="match status" value="1"/>
</dbReference>
<dbReference type="InterPro" id="IPR025403">
    <property type="entry name" value="TgpA-like_C"/>
</dbReference>
<keyword evidence="2" id="KW-0472">Membrane</keyword>